<comment type="caution">
    <text evidence="1">The sequence shown here is derived from an EMBL/GenBank/DDBJ whole genome shotgun (WGS) entry which is preliminary data.</text>
</comment>
<accession>A0A6P1DFV2</accession>
<dbReference type="Proteomes" id="UP000468928">
    <property type="component" value="Unassembled WGS sequence"/>
</dbReference>
<sequence length="78" mass="8211">NRSAPGLDAHLATHPLRVRLNLRYVAAPDLAGAAHARNVGADHVELAIMILFRKGGELLVEMSAIGVGDDVCGNDDRG</sequence>
<dbReference type="AlphaFoldDB" id="A0A6P1DFV2"/>
<feature type="non-terminal residue" evidence="1">
    <location>
        <position position="78"/>
    </location>
</feature>
<feature type="non-terminal residue" evidence="1">
    <location>
        <position position="1"/>
    </location>
</feature>
<name>A0A6P1DFV2_9NOCA</name>
<dbReference type="EMBL" id="JAAGUZ010000252">
    <property type="protein sequence ID" value="NEW48389.1"/>
    <property type="molecule type" value="Genomic_DNA"/>
</dbReference>
<protein>
    <submittedName>
        <fullName evidence="1">Uncharacterized protein</fullName>
    </submittedName>
</protein>
<organism evidence="1 2">
    <name type="scientific">Nocardia cyriacigeorgica</name>
    <dbReference type="NCBI Taxonomy" id="135487"/>
    <lineage>
        <taxon>Bacteria</taxon>
        <taxon>Bacillati</taxon>
        <taxon>Actinomycetota</taxon>
        <taxon>Actinomycetes</taxon>
        <taxon>Mycobacteriales</taxon>
        <taxon>Nocardiaceae</taxon>
        <taxon>Nocardia</taxon>
    </lineage>
</organism>
<proteinExistence type="predicted"/>
<reference evidence="1 2" key="1">
    <citation type="submission" date="2020-01" db="EMBL/GenBank/DDBJ databases">
        <title>Genetics and antimicrobial susceptibilities of Nocardia species isolated from the soil; a comparison with species isolated from humans.</title>
        <authorList>
            <person name="Carrasco G."/>
            <person name="Monzon S."/>
            <person name="Sansegundo M."/>
            <person name="Garcia E."/>
            <person name="Garrido N."/>
            <person name="Medina M.J."/>
            <person name="Villalon P."/>
            <person name="Ramirez-Arocha A.C."/>
            <person name="Jimenez P."/>
            <person name="Cuesta I."/>
            <person name="Valdezate S."/>
        </authorList>
    </citation>
    <scope>NUCLEOTIDE SEQUENCE [LARGE SCALE GENOMIC DNA]</scope>
    <source>
        <strain evidence="1 2">CNM20110639</strain>
    </source>
</reference>
<evidence type="ECO:0000313" key="2">
    <source>
        <dbReference type="Proteomes" id="UP000468928"/>
    </source>
</evidence>
<gene>
    <name evidence="1" type="ORF">GV789_28910</name>
</gene>
<evidence type="ECO:0000313" key="1">
    <source>
        <dbReference type="EMBL" id="NEW48389.1"/>
    </source>
</evidence>